<evidence type="ECO:0000256" key="2">
    <source>
        <dbReference type="ARBA" id="ARBA00022723"/>
    </source>
</evidence>
<dbReference type="EMBL" id="JACHEG010000006">
    <property type="protein sequence ID" value="MBB6164610.1"/>
    <property type="molecule type" value="Genomic_DNA"/>
</dbReference>
<keyword evidence="3 4" id="KW-0408">Iron</keyword>
<evidence type="ECO:0000313" key="8">
    <source>
        <dbReference type="Proteomes" id="UP000547879"/>
    </source>
</evidence>
<accession>A0A7W9Y9P6</accession>
<dbReference type="AlphaFoldDB" id="A0A7W9Y9P6"/>
<comment type="caution">
    <text evidence="7">The sequence shown here is derived from an EMBL/GenBank/DDBJ whole genome shotgun (WGS) entry which is preliminary data.</text>
</comment>
<name>A0A7W9Y9P6_9HYPH</name>
<evidence type="ECO:0000313" key="7">
    <source>
        <dbReference type="EMBL" id="MBB6164610.1"/>
    </source>
</evidence>
<proteinExistence type="predicted"/>
<dbReference type="InterPro" id="IPR036909">
    <property type="entry name" value="Cyt_c-like_dom_sf"/>
</dbReference>
<keyword evidence="5" id="KW-0812">Transmembrane</keyword>
<organism evidence="7 8">
    <name type="scientific">Rhizobium wenxiniae</name>
    <dbReference type="NCBI Taxonomy" id="1737357"/>
    <lineage>
        <taxon>Bacteria</taxon>
        <taxon>Pseudomonadati</taxon>
        <taxon>Pseudomonadota</taxon>
        <taxon>Alphaproteobacteria</taxon>
        <taxon>Hyphomicrobiales</taxon>
        <taxon>Rhizobiaceae</taxon>
        <taxon>Rhizobium/Agrobacterium group</taxon>
        <taxon>Rhizobium</taxon>
    </lineage>
</organism>
<feature type="domain" description="Cytochrome c" evidence="6">
    <location>
        <begin position="49"/>
        <end position="139"/>
    </location>
</feature>
<dbReference type="SUPFAM" id="SSF46626">
    <property type="entry name" value="Cytochrome c"/>
    <property type="match status" value="1"/>
</dbReference>
<gene>
    <name evidence="7" type="ORF">HNQ72_004455</name>
</gene>
<dbReference type="Pfam" id="PF00034">
    <property type="entry name" value="Cytochrom_C"/>
    <property type="match status" value="1"/>
</dbReference>
<keyword evidence="1 4" id="KW-0349">Heme</keyword>
<evidence type="ECO:0000256" key="3">
    <source>
        <dbReference type="ARBA" id="ARBA00023004"/>
    </source>
</evidence>
<evidence type="ECO:0000256" key="5">
    <source>
        <dbReference type="SAM" id="Phobius"/>
    </source>
</evidence>
<evidence type="ECO:0000256" key="1">
    <source>
        <dbReference type="ARBA" id="ARBA00022617"/>
    </source>
</evidence>
<dbReference type="GO" id="GO:0046872">
    <property type="term" value="F:metal ion binding"/>
    <property type="evidence" value="ECO:0007669"/>
    <property type="project" value="UniProtKB-KW"/>
</dbReference>
<keyword evidence="5" id="KW-1133">Transmembrane helix</keyword>
<dbReference type="Proteomes" id="UP000547879">
    <property type="component" value="Unassembled WGS sequence"/>
</dbReference>
<sequence>MSELNTSNWLTLPLSISAGLLAVVTVFVAAGMFVDRQERKGIAQALTSGDASRALPLLRKFGCSGCHTIPGVPGADGQVGGPLSGLSARVYIGGVLTSSSDHLVEWIVTPQRFSPNTAMPVTGITESEARDVAAYLYQR</sequence>
<reference evidence="7 8" key="1">
    <citation type="submission" date="2020-08" db="EMBL/GenBank/DDBJ databases">
        <title>Genomic Encyclopedia of Type Strains, Phase IV (KMG-IV): sequencing the most valuable type-strain genomes for metagenomic binning, comparative biology and taxonomic classification.</title>
        <authorList>
            <person name="Goeker M."/>
        </authorList>
    </citation>
    <scope>NUCLEOTIDE SEQUENCE [LARGE SCALE GENOMIC DNA]</scope>
    <source>
        <strain evidence="7 8">DSM 100734</strain>
    </source>
</reference>
<dbReference type="PROSITE" id="PS51007">
    <property type="entry name" value="CYTC"/>
    <property type="match status" value="1"/>
</dbReference>
<evidence type="ECO:0000256" key="4">
    <source>
        <dbReference type="PROSITE-ProRule" id="PRU00433"/>
    </source>
</evidence>
<dbReference type="RefSeq" id="WP_183995283.1">
    <property type="nucleotide sequence ID" value="NZ_BMHW01000005.1"/>
</dbReference>
<keyword evidence="2 4" id="KW-0479">Metal-binding</keyword>
<dbReference type="InterPro" id="IPR009056">
    <property type="entry name" value="Cyt_c-like_dom"/>
</dbReference>
<dbReference type="GO" id="GO:0009055">
    <property type="term" value="F:electron transfer activity"/>
    <property type="evidence" value="ECO:0007669"/>
    <property type="project" value="InterPro"/>
</dbReference>
<keyword evidence="5" id="KW-0472">Membrane</keyword>
<feature type="transmembrane region" description="Helical" evidence="5">
    <location>
        <begin position="12"/>
        <end position="34"/>
    </location>
</feature>
<protein>
    <submittedName>
        <fullName evidence="7">Cytochrome c2</fullName>
    </submittedName>
</protein>
<keyword evidence="8" id="KW-1185">Reference proteome</keyword>
<evidence type="ECO:0000259" key="6">
    <source>
        <dbReference type="PROSITE" id="PS51007"/>
    </source>
</evidence>
<dbReference type="GO" id="GO:0020037">
    <property type="term" value="F:heme binding"/>
    <property type="evidence" value="ECO:0007669"/>
    <property type="project" value="InterPro"/>
</dbReference>
<dbReference type="Gene3D" id="1.10.760.10">
    <property type="entry name" value="Cytochrome c-like domain"/>
    <property type="match status" value="1"/>
</dbReference>